<protein>
    <submittedName>
        <fullName evidence="6">DUF6531 domain-containing protein</fullName>
    </submittedName>
</protein>
<feature type="transmembrane region" description="Helical" evidence="2">
    <location>
        <begin position="180"/>
        <end position="198"/>
    </location>
</feature>
<sequence length="1743" mass="191380">MALASVWAVLQLLLLSWPVRTVRWPTVLLAFGVGAYGCGVLSMLLELVVARQLATARQKSLAAVMDVVSWTTAPVVEELLKVAPLLVVGWALRGRMQWGLADFVVLGGAAGAGFSLLENLLMYAESAGKAVPSDEGGWLIAQGLSGQPYVPGLGQILGSWFPSPTGTIDVVDGPALPYEVHIVASVLGGLAVGLLWCGTRALTRAAALVPMAGAVAIHWVTNHAAAFQGNDTAMEWRERLAGEWGLWIILGCLAAAWIWDLRRSRAGRRREPEVALTAERQGRTAPEALFGYALSRSPATWIIALGYARRRRALLYATAHPRTRAEKLRPLRESVAEQTRRMDATSSQEAWHGVTLRQLWRRAKEQRPRRPRHEKVLLVLSLLLAVPSLLYLAVGSFPATKDLQEYFTEGTGLRILIGVGLAGLALTLWRLISAVRGYRAASASVLGETVALVQFRVAVCAGTLVVGVLLLSRWPAIADGEAPLAGYDILGTHRFLLEKLLEVGLPLLLTLAMFAMPYALPLELAMGGGLAETLLMGLAPRALAPIASRVGARLATREAMRWARGALRSRGRGVFSRTWDRVRHGRTDPVDVATGRMFLPQTDVALPGVLPLVFSRRVDSGYRAGRWFGPTWASTADQRLEFDQRGVVFFTEDGLLLAYPHPVPGGTAVLPAEGPRWPLARTADGGTYTVTDPQTGLVRAFTPHRDEALALLREITDRNGNRVTFTYDASGTPVEILHNGGYRLRLTSENERITGLYVADVRVRGYGYTDGHLTEVTGSSGLPLRFAYDQAGRITSWTDTNHRWYSYAYDEHDRVIAEGGEGGHHTLRIGYDGVDPDFPDLKITTLTSPDGAVTRYLIDEAHQVVGEIDAAGAVSRTTYDQAGRTVAETDPLGRTTGLRYDEHGRPTAVIRPDGSEISAVLDAQGNPVRITDPGGAVWRQTFDAAGNRTALTDPLDATTRYLYDARGGLLAITDPLGATTRVRCDGAGLPIEITDPLGATTHYRRDAFGRVVAETDPLGAVTRYEWNPEGELLRRTRPDGSTESWTYDGEGNCTTHTDAVGGTTVYEYTHFDLPAARTDPDGARYTFTHDAAARLTQVTNPQGLTWNYSYDPAGHLIAETDFDGRRVTYEHDAAGQLIFRTDPLGRRTRYVHDALGRLVARDAAGQVATFRWSPTGVLLEAVGPDARLTRTYDPVGRMLSETVNGRTLRLAYDAAGQRVSRRTPAGAETTYAYDAAGNRTTLTAGNHALTSAHDAAGRETTRRIGHTLTLTNAWDPLGRLTTQSLTGASGTIHHRAYTYRPDGHLTAVDDHLSGRRTFSLDPTGRVTTVHADSWTETYAYDEAGNQTHATWPSTQPAQEATGPRTYTGTRITGAGSVRYEHDAAGRLTLRQQTRLSRKPDTWHYTWDTEDRLTSVTTPDGTVWRYHYDPFGRRTAKQRLTATGDVAEETTFAWDGPTLIEQTTTAPDLPHPVTLTWDHDGLRPIAQTERVTDTTTQREIDARFFAIVTDLVGTPTELVDTSGTIAWHTRTTLWGTTTWAADSTAYTPLRFPGQYFDPESGLHYNHHRYYDPDSARYLTPDPLGLAPAPNPFTYVHNPHVSLDPDGLAPCRPGPGALIQDEQRGAGNVWTKDLSHVTGKTARSRNRAIDAMIREDFQHLRFTHRPRYSPWASTGIAKNNVGTQVGWKSFVSRDELRNTLVHEELHHRWYGRGIPGGTHHPRDGSGMSAQFYETVDRYMRMRGWR</sequence>
<name>A0ABY9V2C7_9ACTN</name>
<dbReference type="Pfam" id="PF20148">
    <property type="entry name" value="DUF6531"/>
    <property type="match status" value="1"/>
</dbReference>
<dbReference type="InterPro" id="IPR045351">
    <property type="entry name" value="DUF6531"/>
</dbReference>
<dbReference type="InterPro" id="IPR022385">
    <property type="entry name" value="Rhs_assc_core"/>
</dbReference>
<feature type="transmembrane region" description="Helical" evidence="2">
    <location>
        <begin position="244"/>
        <end position="261"/>
    </location>
</feature>
<keyword evidence="2" id="KW-1133">Transmembrane helix</keyword>
<dbReference type="InterPro" id="IPR056823">
    <property type="entry name" value="TEN-like_YD-shell"/>
</dbReference>
<dbReference type="NCBIfam" id="TIGR03696">
    <property type="entry name" value="Rhs_assc_core"/>
    <property type="match status" value="1"/>
</dbReference>
<reference evidence="6 7" key="1">
    <citation type="submission" date="2023-02" db="EMBL/GenBank/DDBJ databases">
        <title>Streptomyces sp. SCA4-21 with antifungal activity against Fusarium oxysporum f. sp. cubense, Streptomyces sp. SCA2-17 with antifungal activity against Fusarium oxysporum f. sp. cubense.</title>
        <authorList>
            <person name="Qi D."/>
        </authorList>
    </citation>
    <scope>NUCLEOTIDE SEQUENCE [LARGE SCALE GENOMIC DNA]</scope>
    <source>
        <strain evidence="6 7">SCA4-21</strain>
    </source>
</reference>
<dbReference type="Pfam" id="PF15641">
    <property type="entry name" value="Tox-MPTase5"/>
    <property type="match status" value="1"/>
</dbReference>
<feature type="transmembrane region" description="Helical" evidence="2">
    <location>
        <begin position="98"/>
        <end position="117"/>
    </location>
</feature>
<dbReference type="Gene3D" id="2.180.10.10">
    <property type="entry name" value="RHS repeat-associated core"/>
    <property type="match status" value="3"/>
</dbReference>
<dbReference type="PANTHER" id="PTHR32305">
    <property type="match status" value="1"/>
</dbReference>
<feature type="domain" description="DUF6531" evidence="4">
    <location>
        <begin position="588"/>
        <end position="659"/>
    </location>
</feature>
<feature type="domain" description="Teneurin-like YD-shell" evidence="5">
    <location>
        <begin position="1029"/>
        <end position="1438"/>
    </location>
</feature>
<keyword evidence="7" id="KW-1185">Reference proteome</keyword>
<organism evidence="6 7">
    <name type="scientific">Streptomyces luomodiensis</name>
    <dbReference type="NCBI Taxonomy" id="3026192"/>
    <lineage>
        <taxon>Bacteria</taxon>
        <taxon>Bacillati</taxon>
        <taxon>Actinomycetota</taxon>
        <taxon>Actinomycetes</taxon>
        <taxon>Kitasatosporales</taxon>
        <taxon>Streptomycetaceae</taxon>
        <taxon>Streptomyces</taxon>
    </lineage>
</organism>
<dbReference type="InterPro" id="IPR006530">
    <property type="entry name" value="YD"/>
</dbReference>
<evidence type="ECO:0000256" key="2">
    <source>
        <dbReference type="SAM" id="Phobius"/>
    </source>
</evidence>
<proteinExistence type="predicted"/>
<evidence type="ECO:0000259" key="3">
    <source>
        <dbReference type="Pfam" id="PF15641"/>
    </source>
</evidence>
<feature type="domain" description="Teneurin-like YD-shell" evidence="5">
    <location>
        <begin position="1502"/>
        <end position="1580"/>
    </location>
</feature>
<evidence type="ECO:0000259" key="5">
    <source>
        <dbReference type="Pfam" id="PF25023"/>
    </source>
</evidence>
<dbReference type="Proteomes" id="UP001305606">
    <property type="component" value="Chromosome"/>
</dbReference>
<keyword evidence="2" id="KW-0472">Membrane</keyword>
<feature type="transmembrane region" description="Helical" evidence="2">
    <location>
        <begin position="376"/>
        <end position="393"/>
    </location>
</feature>
<dbReference type="InterPro" id="IPR028911">
    <property type="entry name" value="Tox-MPTase5_dom"/>
</dbReference>
<dbReference type="NCBIfam" id="TIGR01643">
    <property type="entry name" value="YD_repeat_2x"/>
    <property type="match status" value="13"/>
</dbReference>
<accession>A0ABY9V2C7</accession>
<evidence type="ECO:0000313" key="7">
    <source>
        <dbReference type="Proteomes" id="UP001305606"/>
    </source>
</evidence>
<dbReference type="Pfam" id="PF13367">
    <property type="entry name" value="PrsW-protease"/>
    <property type="match status" value="1"/>
</dbReference>
<feature type="transmembrane region" description="Helical" evidence="2">
    <location>
        <begin position="500"/>
        <end position="520"/>
    </location>
</feature>
<feature type="transmembrane region" description="Helical" evidence="2">
    <location>
        <begin position="205"/>
        <end position="224"/>
    </location>
</feature>
<feature type="domain" description="Tox-MPTase5" evidence="3">
    <location>
        <begin position="1631"/>
        <end position="1742"/>
    </location>
</feature>
<dbReference type="Pfam" id="PF25023">
    <property type="entry name" value="TEN_YD-shell"/>
    <property type="match status" value="2"/>
</dbReference>
<dbReference type="EMBL" id="CP117522">
    <property type="protein sequence ID" value="WNE99017.1"/>
    <property type="molecule type" value="Genomic_DNA"/>
</dbReference>
<dbReference type="InterPro" id="IPR026898">
    <property type="entry name" value="PrsW"/>
</dbReference>
<dbReference type="InterPro" id="IPR050708">
    <property type="entry name" value="T6SS_VgrG/RHS"/>
</dbReference>
<keyword evidence="2" id="KW-0812">Transmembrane</keyword>
<evidence type="ECO:0000256" key="1">
    <source>
        <dbReference type="ARBA" id="ARBA00022737"/>
    </source>
</evidence>
<keyword evidence="1" id="KW-0677">Repeat</keyword>
<feature type="transmembrane region" description="Helical" evidence="2">
    <location>
        <begin position="413"/>
        <end position="432"/>
    </location>
</feature>
<dbReference type="RefSeq" id="WP_311037646.1">
    <property type="nucleotide sequence ID" value="NZ_CP117522.1"/>
</dbReference>
<feature type="transmembrane region" description="Helical" evidence="2">
    <location>
        <begin position="28"/>
        <end position="49"/>
    </location>
</feature>
<dbReference type="PANTHER" id="PTHR32305:SF15">
    <property type="entry name" value="PROTEIN RHSA-RELATED"/>
    <property type="match status" value="1"/>
</dbReference>
<gene>
    <name evidence="6" type="ORF">PS467_28660</name>
</gene>
<evidence type="ECO:0000259" key="4">
    <source>
        <dbReference type="Pfam" id="PF20148"/>
    </source>
</evidence>
<dbReference type="InterPro" id="IPR031325">
    <property type="entry name" value="RHS_repeat"/>
</dbReference>
<evidence type="ECO:0000313" key="6">
    <source>
        <dbReference type="EMBL" id="WNE99017.1"/>
    </source>
</evidence>
<dbReference type="Pfam" id="PF05593">
    <property type="entry name" value="RHS_repeat"/>
    <property type="match status" value="4"/>
</dbReference>